<feature type="region of interest" description="Disordered" evidence="9">
    <location>
        <begin position="282"/>
        <end position="307"/>
    </location>
</feature>
<dbReference type="Proteomes" id="UP000076727">
    <property type="component" value="Unassembled WGS sequence"/>
</dbReference>
<dbReference type="SMART" id="SM00355">
    <property type="entry name" value="ZnF_C2H2"/>
    <property type="match status" value="2"/>
</dbReference>
<dbReference type="GO" id="GO:0008270">
    <property type="term" value="F:zinc ion binding"/>
    <property type="evidence" value="ECO:0007669"/>
    <property type="project" value="UniProtKB-KW"/>
</dbReference>
<feature type="compositionally biased region" description="Pro residues" evidence="9">
    <location>
        <begin position="142"/>
        <end position="173"/>
    </location>
</feature>
<feature type="compositionally biased region" description="Polar residues" evidence="9">
    <location>
        <begin position="120"/>
        <end position="140"/>
    </location>
</feature>
<dbReference type="STRING" id="1314783.A0A165L729"/>
<keyword evidence="6" id="KW-0539">Nucleus</keyword>
<evidence type="ECO:0000256" key="8">
    <source>
        <dbReference type="PROSITE-ProRule" id="PRU10099"/>
    </source>
</evidence>
<keyword evidence="3" id="KW-0677">Repeat</keyword>
<dbReference type="InterPro" id="IPR013087">
    <property type="entry name" value="Znf_C2H2_type"/>
</dbReference>
<evidence type="ECO:0000256" key="9">
    <source>
        <dbReference type="SAM" id="MobiDB-lite"/>
    </source>
</evidence>
<evidence type="ECO:0000256" key="3">
    <source>
        <dbReference type="ARBA" id="ARBA00022737"/>
    </source>
</evidence>
<feature type="region of interest" description="Disordered" evidence="9">
    <location>
        <begin position="341"/>
        <end position="415"/>
    </location>
</feature>
<dbReference type="AlphaFoldDB" id="A0A165L729"/>
<protein>
    <recommendedName>
        <fullName evidence="10">C2H2-type domain-containing protein</fullName>
    </recommendedName>
</protein>
<evidence type="ECO:0000256" key="1">
    <source>
        <dbReference type="ARBA" id="ARBA00004123"/>
    </source>
</evidence>
<accession>A0A165L729</accession>
<evidence type="ECO:0000313" key="11">
    <source>
        <dbReference type="EMBL" id="KZT64028.1"/>
    </source>
</evidence>
<gene>
    <name evidence="11" type="ORF">DAEQUDRAFT_69026</name>
</gene>
<dbReference type="PANTHER" id="PTHR16515:SF49">
    <property type="entry name" value="GASTRULA ZINC FINGER PROTEIN XLCGF49.1-LIKE-RELATED"/>
    <property type="match status" value="1"/>
</dbReference>
<keyword evidence="12" id="KW-1185">Reference proteome</keyword>
<feature type="compositionally biased region" description="Basic residues" evidence="9">
    <location>
        <begin position="377"/>
        <end position="386"/>
    </location>
</feature>
<dbReference type="GO" id="GO:0010468">
    <property type="term" value="P:regulation of gene expression"/>
    <property type="evidence" value="ECO:0007669"/>
    <property type="project" value="TreeGrafter"/>
</dbReference>
<dbReference type="Gene3D" id="3.30.160.60">
    <property type="entry name" value="Classic Zinc Finger"/>
    <property type="match status" value="2"/>
</dbReference>
<dbReference type="Pfam" id="PF00096">
    <property type="entry name" value="zf-C2H2"/>
    <property type="match status" value="2"/>
</dbReference>
<feature type="region of interest" description="Disordered" evidence="9">
    <location>
        <begin position="1"/>
        <end position="72"/>
    </location>
</feature>
<organism evidence="11 12">
    <name type="scientific">Daedalea quercina L-15889</name>
    <dbReference type="NCBI Taxonomy" id="1314783"/>
    <lineage>
        <taxon>Eukaryota</taxon>
        <taxon>Fungi</taxon>
        <taxon>Dikarya</taxon>
        <taxon>Basidiomycota</taxon>
        <taxon>Agaricomycotina</taxon>
        <taxon>Agaricomycetes</taxon>
        <taxon>Polyporales</taxon>
        <taxon>Fomitopsis</taxon>
    </lineage>
</organism>
<feature type="region of interest" description="Disordered" evidence="9">
    <location>
        <begin position="99"/>
        <end position="173"/>
    </location>
</feature>
<evidence type="ECO:0000256" key="6">
    <source>
        <dbReference type="ARBA" id="ARBA00023242"/>
    </source>
</evidence>
<dbReference type="FunFam" id="3.30.160.60:FF:000100">
    <property type="entry name" value="Zinc finger 45-like"/>
    <property type="match status" value="1"/>
</dbReference>
<dbReference type="EMBL" id="KV429145">
    <property type="protein sequence ID" value="KZT64028.1"/>
    <property type="molecule type" value="Genomic_DNA"/>
</dbReference>
<evidence type="ECO:0000313" key="12">
    <source>
        <dbReference type="Proteomes" id="UP000076727"/>
    </source>
</evidence>
<dbReference type="PROSITE" id="PS00144">
    <property type="entry name" value="ASN_GLN_ASE_1"/>
    <property type="match status" value="1"/>
</dbReference>
<feature type="domain" description="C2H2-type" evidence="10">
    <location>
        <begin position="233"/>
        <end position="260"/>
    </location>
</feature>
<dbReference type="PROSITE" id="PS50157">
    <property type="entry name" value="ZINC_FINGER_C2H2_2"/>
    <property type="match status" value="2"/>
</dbReference>
<name>A0A165L729_9APHY</name>
<evidence type="ECO:0000256" key="5">
    <source>
        <dbReference type="ARBA" id="ARBA00022833"/>
    </source>
</evidence>
<proteinExistence type="predicted"/>
<dbReference type="PROSITE" id="PS00028">
    <property type="entry name" value="ZINC_FINGER_C2H2_1"/>
    <property type="match status" value="1"/>
</dbReference>
<dbReference type="GO" id="GO:0006520">
    <property type="term" value="P:amino acid metabolic process"/>
    <property type="evidence" value="ECO:0007669"/>
    <property type="project" value="InterPro"/>
</dbReference>
<dbReference type="GO" id="GO:0005634">
    <property type="term" value="C:nucleus"/>
    <property type="evidence" value="ECO:0007669"/>
    <property type="project" value="UniProtKB-SubCell"/>
</dbReference>
<dbReference type="SUPFAM" id="SSF57667">
    <property type="entry name" value="beta-beta-alpha zinc fingers"/>
    <property type="match status" value="1"/>
</dbReference>
<evidence type="ECO:0000259" key="10">
    <source>
        <dbReference type="PROSITE" id="PS50157"/>
    </source>
</evidence>
<evidence type="ECO:0000256" key="4">
    <source>
        <dbReference type="ARBA" id="ARBA00022771"/>
    </source>
</evidence>
<dbReference type="FunFam" id="3.30.160.60:FF:000446">
    <property type="entry name" value="Zinc finger protein"/>
    <property type="match status" value="1"/>
</dbReference>
<feature type="compositionally biased region" description="Basic residues" evidence="9">
    <location>
        <begin position="32"/>
        <end position="56"/>
    </location>
</feature>
<evidence type="ECO:0000256" key="7">
    <source>
        <dbReference type="PROSITE-ProRule" id="PRU00042"/>
    </source>
</evidence>
<feature type="active site" evidence="8">
    <location>
        <position position="460"/>
    </location>
</feature>
<dbReference type="InterPro" id="IPR036236">
    <property type="entry name" value="Znf_C2H2_sf"/>
</dbReference>
<dbReference type="InterPro" id="IPR020827">
    <property type="entry name" value="Asparaginase/glutaminase_AS1"/>
</dbReference>
<keyword evidence="2" id="KW-0479">Metal-binding</keyword>
<evidence type="ECO:0000256" key="2">
    <source>
        <dbReference type="ARBA" id="ARBA00022723"/>
    </source>
</evidence>
<reference evidence="11 12" key="1">
    <citation type="journal article" date="2016" name="Mol. Biol. Evol.">
        <title>Comparative Genomics of Early-Diverging Mushroom-Forming Fungi Provides Insights into the Origins of Lignocellulose Decay Capabilities.</title>
        <authorList>
            <person name="Nagy L.G."/>
            <person name="Riley R."/>
            <person name="Tritt A."/>
            <person name="Adam C."/>
            <person name="Daum C."/>
            <person name="Floudas D."/>
            <person name="Sun H."/>
            <person name="Yadav J.S."/>
            <person name="Pangilinan J."/>
            <person name="Larsson K.H."/>
            <person name="Matsuura K."/>
            <person name="Barry K."/>
            <person name="Labutti K."/>
            <person name="Kuo R."/>
            <person name="Ohm R.A."/>
            <person name="Bhattacharya S.S."/>
            <person name="Shirouzu T."/>
            <person name="Yoshinaga Y."/>
            <person name="Martin F.M."/>
            <person name="Grigoriev I.V."/>
            <person name="Hibbett D.S."/>
        </authorList>
    </citation>
    <scope>NUCLEOTIDE SEQUENCE [LARGE SCALE GENOMIC DNA]</scope>
    <source>
        <strain evidence="11 12">L-15889</strain>
    </source>
</reference>
<dbReference type="InterPro" id="IPR050331">
    <property type="entry name" value="Zinc_finger"/>
</dbReference>
<feature type="region of interest" description="Disordered" evidence="9">
    <location>
        <begin position="204"/>
        <end position="232"/>
    </location>
</feature>
<sequence>MLHHYISPRAIPRRPSLRSEARASSRAAELQRHRRSRRRRRRRSRRRSRSHSHTRMQSHNNPPAPHWPPWMGTATPQPLCQLEGGHCLSWLPYATPAAFSPGSPSRSHAVLHLTDPAPSSDATGSMFPSATHPYTLSVTTFPPRPLQPPSPHNAPSTPPLKTRPPRAPTLQQPPYPAMAVEQQRPPPPPMAPVTRSQDRPIAFEHVLPHPDPPPSRQDPVTERPPKSTGKKTHPCWMCHKSFDRPSTLTKHLLVHTNYKPHACDTCGRRFGVRSNLNRHAKKCAQRPVNQGAPTQDPPTSAPSPESAEYPVMFMGASAPTALDAGPSTASTSSAALQVVAGAAPPPGQPRGRKRKAASSTDAGPAEQPPPPAAAAKKERRPRRKQSPTRWVPPSLQRFDLTPTNKATPLPLPPVRPFVDSNGKVLEERDSYSPAVHDTPYHPSGWMGRLPGPGLMDTGGTIASSGRLLVF</sequence>
<dbReference type="PANTHER" id="PTHR16515">
    <property type="entry name" value="PR DOMAIN ZINC FINGER PROTEIN"/>
    <property type="match status" value="1"/>
</dbReference>
<dbReference type="OrthoDB" id="654211at2759"/>
<keyword evidence="5" id="KW-0862">Zinc</keyword>
<keyword evidence="4 7" id="KW-0863">Zinc-finger</keyword>
<feature type="domain" description="C2H2-type" evidence="10">
    <location>
        <begin position="261"/>
        <end position="294"/>
    </location>
</feature>
<comment type="subcellular location">
    <subcellularLocation>
        <location evidence="1">Nucleus</location>
    </subcellularLocation>
</comment>